<proteinExistence type="predicted"/>
<feature type="region of interest" description="Disordered" evidence="1">
    <location>
        <begin position="140"/>
        <end position="162"/>
    </location>
</feature>
<sequence>MSNPFMIAAQASTPVLPSTLNPAILAPRAGPRPKPLAEPQSLHALQLARHDPISATTDGLLAQFKANAPAELDSDSDNSHDVRRRSYTREQKLAAVGCAITKQVCQKGEMVPISHKQARRGLGVDPVRLRDWKKNVDKIRSLSKGSRRGTLTHAAHRGSTTP</sequence>
<dbReference type="Proteomes" id="UP000054321">
    <property type="component" value="Unassembled WGS sequence"/>
</dbReference>
<keyword evidence="3" id="KW-1185">Reference proteome</keyword>
<protein>
    <submittedName>
        <fullName evidence="2">Uncharacterized protein</fullName>
    </submittedName>
</protein>
<evidence type="ECO:0000256" key="1">
    <source>
        <dbReference type="SAM" id="MobiDB-lite"/>
    </source>
</evidence>
<reference evidence="2 3" key="1">
    <citation type="submission" date="2014-04" db="EMBL/GenBank/DDBJ databases">
        <authorList>
            <consortium name="DOE Joint Genome Institute"/>
            <person name="Kuo A."/>
            <person name="Martino E."/>
            <person name="Perotto S."/>
            <person name="Kohler A."/>
            <person name="Nagy L.G."/>
            <person name="Floudas D."/>
            <person name="Copeland A."/>
            <person name="Barry K.W."/>
            <person name="Cichocki N."/>
            <person name="Veneault-Fourrey C."/>
            <person name="LaButti K."/>
            <person name="Lindquist E.A."/>
            <person name="Lipzen A."/>
            <person name="Lundell T."/>
            <person name="Morin E."/>
            <person name="Murat C."/>
            <person name="Sun H."/>
            <person name="Tunlid A."/>
            <person name="Henrissat B."/>
            <person name="Grigoriev I.V."/>
            <person name="Hibbett D.S."/>
            <person name="Martin F."/>
            <person name="Nordberg H.P."/>
            <person name="Cantor M.N."/>
            <person name="Hua S.X."/>
        </authorList>
    </citation>
    <scope>NUCLEOTIDE SEQUENCE [LARGE SCALE GENOMIC DNA]</scope>
    <source>
        <strain evidence="2 3">Zn</strain>
    </source>
</reference>
<evidence type="ECO:0000313" key="2">
    <source>
        <dbReference type="EMBL" id="KIM92526.1"/>
    </source>
</evidence>
<reference evidence="3" key="2">
    <citation type="submission" date="2015-01" db="EMBL/GenBank/DDBJ databases">
        <title>Evolutionary Origins and Diversification of the Mycorrhizal Mutualists.</title>
        <authorList>
            <consortium name="DOE Joint Genome Institute"/>
            <consortium name="Mycorrhizal Genomics Consortium"/>
            <person name="Kohler A."/>
            <person name="Kuo A."/>
            <person name="Nagy L.G."/>
            <person name="Floudas D."/>
            <person name="Copeland A."/>
            <person name="Barry K.W."/>
            <person name="Cichocki N."/>
            <person name="Veneault-Fourrey C."/>
            <person name="LaButti K."/>
            <person name="Lindquist E.A."/>
            <person name="Lipzen A."/>
            <person name="Lundell T."/>
            <person name="Morin E."/>
            <person name="Murat C."/>
            <person name="Riley R."/>
            <person name="Ohm R."/>
            <person name="Sun H."/>
            <person name="Tunlid A."/>
            <person name="Henrissat B."/>
            <person name="Grigoriev I.V."/>
            <person name="Hibbett D.S."/>
            <person name="Martin F."/>
        </authorList>
    </citation>
    <scope>NUCLEOTIDE SEQUENCE [LARGE SCALE GENOMIC DNA]</scope>
    <source>
        <strain evidence="3">Zn</strain>
    </source>
</reference>
<name>A0A0C3GPR2_OIDMZ</name>
<dbReference type="InParanoid" id="A0A0C3GPR2"/>
<organism evidence="2 3">
    <name type="scientific">Oidiodendron maius (strain Zn)</name>
    <dbReference type="NCBI Taxonomy" id="913774"/>
    <lineage>
        <taxon>Eukaryota</taxon>
        <taxon>Fungi</taxon>
        <taxon>Dikarya</taxon>
        <taxon>Ascomycota</taxon>
        <taxon>Pezizomycotina</taxon>
        <taxon>Leotiomycetes</taxon>
        <taxon>Leotiomycetes incertae sedis</taxon>
        <taxon>Myxotrichaceae</taxon>
        <taxon>Oidiodendron</taxon>
    </lineage>
</organism>
<accession>A0A0C3GPR2</accession>
<dbReference type="EMBL" id="KN832925">
    <property type="protein sequence ID" value="KIM92526.1"/>
    <property type="molecule type" value="Genomic_DNA"/>
</dbReference>
<dbReference type="OrthoDB" id="5428693at2759"/>
<feature type="region of interest" description="Disordered" evidence="1">
    <location>
        <begin position="21"/>
        <end position="41"/>
    </location>
</feature>
<dbReference type="AlphaFoldDB" id="A0A0C3GPR2"/>
<dbReference type="HOGENOM" id="CLU_1635904_0_0_1"/>
<gene>
    <name evidence="2" type="ORF">OIDMADRAFT_62504</name>
</gene>
<evidence type="ECO:0000313" key="3">
    <source>
        <dbReference type="Proteomes" id="UP000054321"/>
    </source>
</evidence>